<name>F5XP85_MICPN</name>
<feature type="transmembrane region" description="Helical" evidence="1">
    <location>
        <begin position="132"/>
        <end position="152"/>
    </location>
</feature>
<keyword evidence="1" id="KW-0472">Membrane</keyword>
<dbReference type="InterPro" id="IPR039261">
    <property type="entry name" value="FNR_nucleotide-bd"/>
</dbReference>
<feature type="transmembrane region" description="Helical" evidence="1">
    <location>
        <begin position="276"/>
        <end position="297"/>
    </location>
</feature>
<evidence type="ECO:0008006" key="4">
    <source>
        <dbReference type="Google" id="ProtNLM"/>
    </source>
</evidence>
<organism evidence="2 3">
    <name type="scientific">Microlunatus phosphovorus (strain ATCC 700054 / DSM 10555 / JCM 9379 / NBRC 101784 / NCIMB 13414 / VKM Ac-1990 / NM-1)</name>
    <dbReference type="NCBI Taxonomy" id="1032480"/>
    <lineage>
        <taxon>Bacteria</taxon>
        <taxon>Bacillati</taxon>
        <taxon>Actinomycetota</taxon>
        <taxon>Actinomycetes</taxon>
        <taxon>Propionibacteriales</taxon>
        <taxon>Propionibacteriaceae</taxon>
        <taxon>Microlunatus</taxon>
    </lineage>
</organism>
<dbReference type="PANTHER" id="PTHR33927:SF1">
    <property type="entry name" value="TRANSMEMBRANE PROTEIN"/>
    <property type="match status" value="1"/>
</dbReference>
<dbReference type="SUPFAM" id="SSF52343">
    <property type="entry name" value="Ferredoxin reductase-like, C-terminal NADP-linked domain"/>
    <property type="match status" value="1"/>
</dbReference>
<gene>
    <name evidence="2" type="ordered locus">MLP_37110</name>
</gene>
<reference evidence="2 3" key="1">
    <citation type="submission" date="2011-05" db="EMBL/GenBank/DDBJ databases">
        <title>Whole genome sequence of Microlunatus phosphovorus NM-1.</title>
        <authorList>
            <person name="Hosoyama A."/>
            <person name="Sasaki K."/>
            <person name="Harada T."/>
            <person name="Igarashi R."/>
            <person name="Kawakoshi A."/>
            <person name="Sasagawa M."/>
            <person name="Fukada J."/>
            <person name="Nakamura S."/>
            <person name="Katano Y."/>
            <person name="Hanada S."/>
            <person name="Kamagata Y."/>
            <person name="Nakamura N."/>
            <person name="Yamazaki S."/>
            <person name="Fujita N."/>
        </authorList>
    </citation>
    <scope>NUCLEOTIDE SEQUENCE [LARGE SCALE GENOMIC DNA]</scope>
    <source>
        <strain evidence="3">ATCC 700054 / DSM 10555 / JCM 9379 / NBRC 101784 / NCIMB 13414 / VKM Ac-1990 / NM-1</strain>
    </source>
</reference>
<dbReference type="STRING" id="1032480.MLP_37110"/>
<evidence type="ECO:0000313" key="3">
    <source>
        <dbReference type="Proteomes" id="UP000007947"/>
    </source>
</evidence>
<dbReference type="InterPro" id="IPR052979">
    <property type="entry name" value="Adenylate-forming_domain"/>
</dbReference>
<dbReference type="PANTHER" id="PTHR33927">
    <property type="entry name" value="TRANSMEMBRANE PROTEIN"/>
    <property type="match status" value="1"/>
</dbReference>
<keyword evidence="3" id="KW-1185">Reference proteome</keyword>
<proteinExistence type="predicted"/>
<dbReference type="eggNOG" id="COG0543">
    <property type="taxonomic scope" value="Bacteria"/>
</dbReference>
<dbReference type="AlphaFoldDB" id="F5XP85"/>
<feature type="transmembrane region" description="Helical" evidence="1">
    <location>
        <begin position="158"/>
        <end position="177"/>
    </location>
</feature>
<keyword evidence="1" id="KW-1133">Transmembrane helix</keyword>
<evidence type="ECO:0000313" key="2">
    <source>
        <dbReference type="EMBL" id="BAK36725.1"/>
    </source>
</evidence>
<feature type="transmembrane region" description="Helical" evidence="1">
    <location>
        <begin position="92"/>
        <end position="111"/>
    </location>
</feature>
<dbReference type="KEGG" id="mph:MLP_37110"/>
<keyword evidence="1" id="KW-0812">Transmembrane</keyword>
<evidence type="ECO:0000256" key="1">
    <source>
        <dbReference type="SAM" id="Phobius"/>
    </source>
</evidence>
<feature type="transmembrane region" description="Helical" evidence="1">
    <location>
        <begin position="67"/>
        <end position="86"/>
    </location>
</feature>
<dbReference type="Proteomes" id="UP000007947">
    <property type="component" value="Chromosome"/>
</dbReference>
<accession>F5XP85</accession>
<protein>
    <recommendedName>
        <fullName evidence="4">Oxidoreductase</fullName>
    </recommendedName>
</protein>
<dbReference type="EMBL" id="AP012204">
    <property type="protein sequence ID" value="BAK36725.1"/>
    <property type="molecule type" value="Genomic_DNA"/>
</dbReference>
<dbReference type="HOGENOM" id="CLU_005562_3_2_11"/>
<sequence>MWWLTALALNVTLLPLAVSGRATEASLAALLVAVLARHDALLSAVGRKIGARPGYRRHQLLNHLGQLHRAMALAAIGWLVLAATQHLARPPAVAVVLFILVIALLAMSWAARDAVRPTRHERFELIHRVVGWSALAVLIALVVQRFASAAAADRSAEMIPTLLLLAAVVAAVAQPWLSVRRLPVEVLEVTPGLVVLALPGQRRVGDFLRVSIEGREWHAFAVSTCGREGPDRFCLVIRRAGDWTERLGRRCEEGRPPTSLLVRTMRGYGFMGNARAYRQVLVIATGAGIGPVLLYLLDRRQPGLRCLWIARDHRATIGDALVDQVLAGGQTTLIDTTDARPDLGRLVTATALGTGAVFVVGNPGARDRVAAACADLGLRWYGPTFDS</sequence>